<sequence>MSAHISADVRALFADLGIEVENTDAAETGLVIDCFEQWGGRTGSGVRATTCPTNVDALRDVELAA</sequence>
<keyword evidence="2" id="KW-1185">Reference proteome</keyword>
<accession>A0A428W6S4</accession>
<proteinExistence type="predicted"/>
<protein>
    <submittedName>
        <fullName evidence="1">Uncharacterized protein</fullName>
    </submittedName>
</protein>
<gene>
    <name evidence="1" type="ORF">DMA12_31540</name>
</gene>
<evidence type="ECO:0000313" key="1">
    <source>
        <dbReference type="EMBL" id="RSM38811.1"/>
    </source>
</evidence>
<comment type="caution">
    <text evidence="1">The sequence shown here is derived from an EMBL/GenBank/DDBJ whole genome shotgun (WGS) entry which is preliminary data.</text>
</comment>
<reference evidence="1 2" key="1">
    <citation type="submission" date="2018-05" db="EMBL/GenBank/DDBJ databases">
        <title>Evolution of GPA BGCs.</title>
        <authorList>
            <person name="Waglechner N."/>
            <person name="Wright G.D."/>
        </authorList>
    </citation>
    <scope>NUCLEOTIDE SEQUENCE [LARGE SCALE GENOMIC DNA]</scope>
    <source>
        <strain evidence="1 2">DSM 5908</strain>
    </source>
</reference>
<evidence type="ECO:0000313" key="2">
    <source>
        <dbReference type="Proteomes" id="UP000286716"/>
    </source>
</evidence>
<dbReference type="EMBL" id="QHHU01000054">
    <property type="protein sequence ID" value="RSM38811.1"/>
    <property type="molecule type" value="Genomic_DNA"/>
</dbReference>
<organism evidence="1 2">
    <name type="scientific">Amycolatopsis balhimycina DSM 5908</name>
    <dbReference type="NCBI Taxonomy" id="1081091"/>
    <lineage>
        <taxon>Bacteria</taxon>
        <taxon>Bacillati</taxon>
        <taxon>Actinomycetota</taxon>
        <taxon>Actinomycetes</taxon>
        <taxon>Pseudonocardiales</taxon>
        <taxon>Pseudonocardiaceae</taxon>
        <taxon>Amycolatopsis</taxon>
    </lineage>
</organism>
<dbReference type="RefSeq" id="WP_020645491.1">
    <property type="nucleotide sequence ID" value="NZ_QHHU01000054.1"/>
</dbReference>
<dbReference type="OrthoDB" id="3633531at2"/>
<name>A0A428W6S4_AMYBA</name>
<dbReference type="Proteomes" id="UP000286716">
    <property type="component" value="Unassembled WGS sequence"/>
</dbReference>
<dbReference type="AlphaFoldDB" id="A0A428W6S4"/>